<feature type="signal peptide" evidence="1">
    <location>
        <begin position="1"/>
        <end position="20"/>
    </location>
</feature>
<name>A0ABP8FJI6_9BACT</name>
<comment type="caution">
    <text evidence="3">The sequence shown here is derived from an EMBL/GenBank/DDBJ whole genome shotgun (WGS) entry which is preliminary data.</text>
</comment>
<sequence length="636" mass="72078">MLRTTLVILIIAGAAGRILAQTSPPHPQPNILWVTIEDTSPEFIGCYGNPNAHTPNIDKLAEKGVRFTNAFSTGTVCSPSRSTIITGVRTYKTGTGNHRSQYPLPSFIKGFPYYLRQAGYYTTNNAKTDYNIADPKPFIAEAWDESSGKAGWWNRKPGQPFFAVFNFMDSHQSRTMTWSYDQYKTQVWDKLPPSDRIGEQDFDMPPFFRNSPEMRRQFARVYNSLSLTDRKIGALLERLKQDHLTDSTIIFFYSDHGEGVPRGKTNGIDLGYRVAFAIWVPPMYKDLSPWGSGVVSDELVDFEDLAPTLISLAGGKIPAYLKGRIFMGPQRTPPPDYLVLSSDRSDNGIDMIRSITDGRYMYSRNYMPFMPEARYIRYMEIGDIKQQMRKDLAENKLDALQRSLFEDRPAAFLFDTRQDKWETRNLAGLPAYRSLAEKMQQKLDTALTDARDVMFLPEYEIGLISQKTSPYTFRLDKKAYPFETIYAAASLSGKRGKDITAQQIRLLKSPNKIVRYWAALGLRSQDSLDLLAYRPELTRALHDSYPPVAVTVAAIDYGLFGDNAARDSLIRFIGNDNMDLALMAVNYLLYIKNTAPFVRAVEAAKANKAVNYNVKAACNDFLGRLGRIPNDFSHER</sequence>
<dbReference type="SUPFAM" id="SSF48371">
    <property type="entry name" value="ARM repeat"/>
    <property type="match status" value="1"/>
</dbReference>
<accession>A0ABP8FJI6</accession>
<feature type="chain" id="PRO_5046336444" evidence="1">
    <location>
        <begin position="21"/>
        <end position="636"/>
    </location>
</feature>
<dbReference type="Gene3D" id="1.25.10.10">
    <property type="entry name" value="Leucine-rich Repeat Variant"/>
    <property type="match status" value="1"/>
</dbReference>
<protein>
    <submittedName>
        <fullName evidence="3">Sulfatase</fullName>
    </submittedName>
</protein>
<dbReference type="InterPro" id="IPR011989">
    <property type="entry name" value="ARM-like"/>
</dbReference>
<dbReference type="Pfam" id="PF00884">
    <property type="entry name" value="Sulfatase"/>
    <property type="match status" value="1"/>
</dbReference>
<keyword evidence="1" id="KW-0732">Signal</keyword>
<keyword evidence="4" id="KW-1185">Reference proteome</keyword>
<feature type="domain" description="Sulfatase N-terminal" evidence="2">
    <location>
        <begin position="29"/>
        <end position="314"/>
    </location>
</feature>
<dbReference type="InterPro" id="IPR017850">
    <property type="entry name" value="Alkaline_phosphatase_core_sf"/>
</dbReference>
<organism evidence="3 4">
    <name type="scientific">Compostibacter hankyongensis</name>
    <dbReference type="NCBI Taxonomy" id="1007089"/>
    <lineage>
        <taxon>Bacteria</taxon>
        <taxon>Pseudomonadati</taxon>
        <taxon>Bacteroidota</taxon>
        <taxon>Chitinophagia</taxon>
        <taxon>Chitinophagales</taxon>
        <taxon>Chitinophagaceae</taxon>
        <taxon>Compostibacter</taxon>
    </lineage>
</organism>
<dbReference type="InterPro" id="IPR052701">
    <property type="entry name" value="GAG_Ulvan_Degrading_Sulfatases"/>
</dbReference>
<dbReference type="PANTHER" id="PTHR43751:SF1">
    <property type="entry name" value="SULFATASE ATSG-RELATED"/>
    <property type="match status" value="1"/>
</dbReference>
<evidence type="ECO:0000259" key="2">
    <source>
        <dbReference type="Pfam" id="PF00884"/>
    </source>
</evidence>
<proteinExistence type="predicted"/>
<reference evidence="4" key="1">
    <citation type="journal article" date="2019" name="Int. J. Syst. Evol. Microbiol.">
        <title>The Global Catalogue of Microorganisms (GCM) 10K type strain sequencing project: providing services to taxonomists for standard genome sequencing and annotation.</title>
        <authorList>
            <consortium name="The Broad Institute Genomics Platform"/>
            <consortium name="The Broad Institute Genome Sequencing Center for Infectious Disease"/>
            <person name="Wu L."/>
            <person name="Ma J."/>
        </authorList>
    </citation>
    <scope>NUCLEOTIDE SEQUENCE [LARGE SCALE GENOMIC DNA]</scope>
    <source>
        <strain evidence="4">JCM 17664</strain>
    </source>
</reference>
<evidence type="ECO:0000256" key="1">
    <source>
        <dbReference type="SAM" id="SignalP"/>
    </source>
</evidence>
<evidence type="ECO:0000313" key="4">
    <source>
        <dbReference type="Proteomes" id="UP001501207"/>
    </source>
</evidence>
<dbReference type="InterPro" id="IPR000917">
    <property type="entry name" value="Sulfatase_N"/>
</dbReference>
<dbReference type="InterPro" id="IPR016024">
    <property type="entry name" value="ARM-type_fold"/>
</dbReference>
<dbReference type="CDD" id="cd16027">
    <property type="entry name" value="SGSH"/>
    <property type="match status" value="1"/>
</dbReference>
<gene>
    <name evidence="3" type="ORF">GCM10023143_10420</name>
</gene>
<evidence type="ECO:0000313" key="3">
    <source>
        <dbReference type="EMBL" id="GAA4305254.1"/>
    </source>
</evidence>
<dbReference type="SUPFAM" id="SSF53649">
    <property type="entry name" value="Alkaline phosphatase-like"/>
    <property type="match status" value="1"/>
</dbReference>
<dbReference type="EMBL" id="BAABFN010000002">
    <property type="protein sequence ID" value="GAA4305254.1"/>
    <property type="molecule type" value="Genomic_DNA"/>
</dbReference>
<dbReference type="Gene3D" id="3.40.720.10">
    <property type="entry name" value="Alkaline Phosphatase, subunit A"/>
    <property type="match status" value="1"/>
</dbReference>
<dbReference type="RefSeq" id="WP_344976546.1">
    <property type="nucleotide sequence ID" value="NZ_BAABFN010000002.1"/>
</dbReference>
<dbReference type="Proteomes" id="UP001501207">
    <property type="component" value="Unassembled WGS sequence"/>
</dbReference>
<dbReference type="PANTHER" id="PTHR43751">
    <property type="entry name" value="SULFATASE"/>
    <property type="match status" value="1"/>
</dbReference>